<sequence length="112" mass="12015">MRSSEQQQQWWEEEWHALVAALDAWTSAAAVGPDRIEVALPGSGRRVVVVVTPEEWAEDVAGVAFGSTREALLHVQEVLAGLGPEEGFAVYGQYRLEGAQAPAPAGDTDEDA</sequence>
<organism evidence="1">
    <name type="scientific">uncultured Nocardioidaceae bacterium</name>
    <dbReference type="NCBI Taxonomy" id="253824"/>
    <lineage>
        <taxon>Bacteria</taxon>
        <taxon>Bacillati</taxon>
        <taxon>Actinomycetota</taxon>
        <taxon>Actinomycetes</taxon>
        <taxon>Propionibacteriales</taxon>
        <taxon>Nocardioidaceae</taxon>
        <taxon>environmental samples</taxon>
    </lineage>
</organism>
<name>A0A6J4M2N5_9ACTN</name>
<protein>
    <submittedName>
        <fullName evidence="1">Uncharacterized protein</fullName>
    </submittedName>
</protein>
<dbReference type="EMBL" id="CADCUH010000121">
    <property type="protein sequence ID" value="CAA9348172.1"/>
    <property type="molecule type" value="Genomic_DNA"/>
</dbReference>
<proteinExistence type="predicted"/>
<evidence type="ECO:0000313" key="1">
    <source>
        <dbReference type="EMBL" id="CAA9348172.1"/>
    </source>
</evidence>
<accession>A0A6J4M2N5</accession>
<reference evidence="1" key="1">
    <citation type="submission" date="2020-02" db="EMBL/GenBank/DDBJ databases">
        <authorList>
            <person name="Meier V. D."/>
        </authorList>
    </citation>
    <scope>NUCLEOTIDE SEQUENCE</scope>
    <source>
        <strain evidence="1">AVDCRST_MAG36</strain>
    </source>
</reference>
<dbReference type="AlphaFoldDB" id="A0A6J4M2N5"/>
<gene>
    <name evidence="1" type="ORF">AVDCRST_MAG36-1783</name>
</gene>